<dbReference type="Proteomes" id="UP000605970">
    <property type="component" value="Unassembled WGS sequence"/>
</dbReference>
<organism evidence="3 4">
    <name type="scientific">Meloidogyne graminicola</name>
    <dbReference type="NCBI Taxonomy" id="189291"/>
    <lineage>
        <taxon>Eukaryota</taxon>
        <taxon>Metazoa</taxon>
        <taxon>Ecdysozoa</taxon>
        <taxon>Nematoda</taxon>
        <taxon>Chromadorea</taxon>
        <taxon>Rhabditida</taxon>
        <taxon>Tylenchina</taxon>
        <taxon>Tylenchomorpha</taxon>
        <taxon>Tylenchoidea</taxon>
        <taxon>Meloidogynidae</taxon>
        <taxon>Meloidogyninae</taxon>
        <taxon>Meloidogyne</taxon>
    </lineage>
</organism>
<dbReference type="AlphaFoldDB" id="A0A8S9ZMB1"/>
<reference evidence="3" key="1">
    <citation type="journal article" date="2020" name="Ecol. Evol.">
        <title>Genome structure and content of the rice root-knot nematode (Meloidogyne graminicola).</title>
        <authorList>
            <person name="Phan N.T."/>
            <person name="Danchin E.G.J."/>
            <person name="Klopp C."/>
            <person name="Perfus-Barbeoch L."/>
            <person name="Kozlowski D.K."/>
            <person name="Koutsovoulos G.D."/>
            <person name="Lopez-Roques C."/>
            <person name="Bouchez O."/>
            <person name="Zahm M."/>
            <person name="Besnard G."/>
            <person name="Bellafiore S."/>
        </authorList>
    </citation>
    <scope>NUCLEOTIDE SEQUENCE</scope>
    <source>
        <strain evidence="3">VN-18</strain>
    </source>
</reference>
<feature type="transmembrane region" description="Helical" evidence="1">
    <location>
        <begin position="20"/>
        <end position="38"/>
    </location>
</feature>
<evidence type="ECO:0000313" key="2">
    <source>
        <dbReference type="EMBL" id="KAF7626017.1"/>
    </source>
</evidence>
<dbReference type="EMBL" id="JABEBT010000185">
    <property type="protein sequence ID" value="KAF7626017.1"/>
    <property type="molecule type" value="Genomic_DNA"/>
</dbReference>
<proteinExistence type="predicted"/>
<keyword evidence="1" id="KW-1133">Transmembrane helix</keyword>
<evidence type="ECO:0000256" key="1">
    <source>
        <dbReference type="SAM" id="Phobius"/>
    </source>
</evidence>
<keyword evidence="1" id="KW-0812">Transmembrane</keyword>
<gene>
    <name evidence="3" type="ORF">Mgra_00006414</name>
    <name evidence="2" type="ORF">Mgra_00009803</name>
</gene>
<keyword evidence="1" id="KW-0472">Membrane</keyword>
<sequence>MIILKDGFYSSLGLYPSACWLQILLNFNGKIIMYLYVFI</sequence>
<name>A0A8S9ZMB1_9BILA</name>
<comment type="caution">
    <text evidence="3">The sequence shown here is derived from an EMBL/GenBank/DDBJ whole genome shotgun (WGS) entry which is preliminary data.</text>
</comment>
<keyword evidence="4" id="KW-1185">Reference proteome</keyword>
<evidence type="ECO:0000313" key="4">
    <source>
        <dbReference type="Proteomes" id="UP000605970"/>
    </source>
</evidence>
<protein>
    <submittedName>
        <fullName evidence="3">Uncharacterized protein</fullName>
    </submittedName>
</protein>
<evidence type="ECO:0000313" key="3">
    <source>
        <dbReference type="EMBL" id="KAF7634236.1"/>
    </source>
</evidence>
<dbReference type="EMBL" id="JABEBT010000062">
    <property type="protein sequence ID" value="KAF7634236.1"/>
    <property type="molecule type" value="Genomic_DNA"/>
</dbReference>
<accession>A0A8S9ZMB1</accession>